<gene>
    <name evidence="1" type="ORF">OKA04_11125</name>
</gene>
<evidence type="ECO:0000313" key="2">
    <source>
        <dbReference type="Proteomes" id="UP001207930"/>
    </source>
</evidence>
<dbReference type="Proteomes" id="UP001207930">
    <property type="component" value="Unassembled WGS sequence"/>
</dbReference>
<dbReference type="RefSeq" id="WP_264501239.1">
    <property type="nucleotide sequence ID" value="NZ_JAPDDS010000005.1"/>
</dbReference>
<organism evidence="1 2">
    <name type="scientific">Luteolibacter flavescens</name>
    <dbReference type="NCBI Taxonomy" id="1859460"/>
    <lineage>
        <taxon>Bacteria</taxon>
        <taxon>Pseudomonadati</taxon>
        <taxon>Verrucomicrobiota</taxon>
        <taxon>Verrucomicrobiia</taxon>
        <taxon>Verrucomicrobiales</taxon>
        <taxon>Verrucomicrobiaceae</taxon>
        <taxon>Luteolibacter</taxon>
    </lineage>
</organism>
<dbReference type="EMBL" id="JAPDDS010000005">
    <property type="protein sequence ID" value="MCW1885282.1"/>
    <property type="molecule type" value="Genomic_DNA"/>
</dbReference>
<comment type="caution">
    <text evidence="1">The sequence shown here is derived from an EMBL/GenBank/DDBJ whole genome shotgun (WGS) entry which is preliminary data.</text>
</comment>
<accession>A0ABT3FNZ1</accession>
<protein>
    <submittedName>
        <fullName evidence="1">Uncharacterized protein</fullName>
    </submittedName>
</protein>
<sequence length="61" mass="6813">MKRLLKILFAAVVLIAITLGSILIPKLRNMPSEYAMADTIYRLGKFARDLDMELSEAGKSD</sequence>
<reference evidence="1 2" key="1">
    <citation type="submission" date="2022-10" db="EMBL/GenBank/DDBJ databases">
        <title>Luteolibacter flavescens strain MCCC 1K03193, whole genome shotgun sequencing project.</title>
        <authorList>
            <person name="Zhao G."/>
            <person name="Shen L."/>
        </authorList>
    </citation>
    <scope>NUCLEOTIDE SEQUENCE [LARGE SCALE GENOMIC DNA]</scope>
    <source>
        <strain evidence="1 2">MCCC 1K03193</strain>
    </source>
</reference>
<name>A0ABT3FNZ1_9BACT</name>
<evidence type="ECO:0000313" key="1">
    <source>
        <dbReference type="EMBL" id="MCW1885282.1"/>
    </source>
</evidence>
<proteinExistence type="predicted"/>
<keyword evidence="2" id="KW-1185">Reference proteome</keyword>